<dbReference type="AlphaFoldDB" id="A0A656Z8A7"/>
<gene>
    <name evidence="7" type="ORF">ACY05_01325</name>
</gene>
<dbReference type="InterPro" id="IPR001179">
    <property type="entry name" value="PPIase_FKBP_dom"/>
</dbReference>
<proteinExistence type="inferred from homology"/>
<dbReference type="Pfam" id="PF00254">
    <property type="entry name" value="FKBP_C"/>
    <property type="match status" value="1"/>
</dbReference>
<dbReference type="SUPFAM" id="SSF54534">
    <property type="entry name" value="FKBP-like"/>
    <property type="match status" value="1"/>
</dbReference>
<evidence type="ECO:0000256" key="6">
    <source>
        <dbReference type="RuleBase" id="RU003915"/>
    </source>
</evidence>
<dbReference type="InterPro" id="IPR046357">
    <property type="entry name" value="PPIase_dom_sf"/>
</dbReference>
<dbReference type="OrthoDB" id="9808891at2"/>
<dbReference type="GO" id="GO:0003755">
    <property type="term" value="F:peptidyl-prolyl cis-trans isomerase activity"/>
    <property type="evidence" value="ECO:0007669"/>
    <property type="project" value="UniProtKB-UniRule"/>
</dbReference>
<keyword evidence="4 5" id="KW-0413">Isomerase</keyword>
<dbReference type="PANTHER" id="PTHR47861:SF4">
    <property type="entry name" value="FKBP-TYPE 16 KDA PEPTIDYL-PROLYL CIS-TRANS ISOMERASE"/>
    <property type="match status" value="1"/>
</dbReference>
<dbReference type="Gene3D" id="3.10.50.40">
    <property type="match status" value="1"/>
</dbReference>
<evidence type="ECO:0000256" key="2">
    <source>
        <dbReference type="ARBA" id="ARBA00006577"/>
    </source>
</evidence>
<dbReference type="EMBL" id="LFZK01000001">
    <property type="protein sequence ID" value="KYC29224.1"/>
    <property type="molecule type" value="Genomic_DNA"/>
</dbReference>
<dbReference type="Proteomes" id="UP000243416">
    <property type="component" value="Unassembled WGS sequence"/>
</dbReference>
<protein>
    <recommendedName>
        <fullName evidence="6">Peptidyl-prolyl cis-trans isomerase</fullName>
        <ecNumber evidence="6">5.2.1.8</ecNumber>
    </recommendedName>
</protein>
<dbReference type="PANTHER" id="PTHR47861">
    <property type="entry name" value="FKBP-TYPE PEPTIDYL-PROLYL CIS-TRANS ISOMERASE SLYD"/>
    <property type="match status" value="1"/>
</dbReference>
<dbReference type="EC" id="5.2.1.8" evidence="6"/>
<keyword evidence="8" id="KW-1185">Reference proteome</keyword>
<dbReference type="PROSITE" id="PS50059">
    <property type="entry name" value="FKBP_PPIASE"/>
    <property type="match status" value="1"/>
</dbReference>
<reference evidence="7 8" key="1">
    <citation type="journal article" date="2016" name="ISME J.">
        <title>Integrated multi-omics analyses reveal the biochemical mechanisms and phylogenetic relevance of anaerobic androgen biodegradation in the environment.</title>
        <authorList>
            <person name="Yang F.C."/>
            <person name="Chen Y.L."/>
            <person name="Tang S.L."/>
            <person name="Yu C.P."/>
            <person name="Wang P.H."/>
            <person name="Ismail W."/>
            <person name="Wang C.H."/>
            <person name="Ding J.Y."/>
            <person name="Yang C.Y."/>
            <person name="Yang C.Y."/>
            <person name="Chiang Y.R."/>
        </authorList>
    </citation>
    <scope>NUCLEOTIDE SEQUENCE [LARGE SCALE GENOMIC DNA]</scope>
    <source>
        <strain evidence="7 8">DSM 13999</strain>
    </source>
</reference>
<organism evidence="7 8">
    <name type="scientific">Sterolibacterium denitrificans</name>
    <dbReference type="NCBI Taxonomy" id="157592"/>
    <lineage>
        <taxon>Bacteria</taxon>
        <taxon>Pseudomonadati</taxon>
        <taxon>Pseudomonadota</taxon>
        <taxon>Betaproteobacteria</taxon>
        <taxon>Nitrosomonadales</taxon>
        <taxon>Sterolibacteriaceae</taxon>
        <taxon>Sterolibacterium</taxon>
    </lineage>
</organism>
<evidence type="ECO:0000256" key="1">
    <source>
        <dbReference type="ARBA" id="ARBA00000971"/>
    </source>
</evidence>
<sequence length="143" mass="15637">MSEQVKADSLVTLNYRVASSDGVEFIGTFNAAPAVLKLGNDELAPALERCLTGMSVGERQIFDLQPQDAFGPHLPHLVQRIPRERLPNGDRLQTQTLLEFDAPNGARFTGLICELDAQTALIDFNHPLAGKPVRFEAEIIGVI</sequence>
<comment type="similarity">
    <text evidence="2 6">Belongs to the FKBP-type PPIase family.</text>
</comment>
<evidence type="ECO:0000256" key="3">
    <source>
        <dbReference type="ARBA" id="ARBA00023110"/>
    </source>
</evidence>
<evidence type="ECO:0000256" key="5">
    <source>
        <dbReference type="PROSITE-ProRule" id="PRU00277"/>
    </source>
</evidence>
<dbReference type="RefSeq" id="WP_067169767.1">
    <property type="nucleotide sequence ID" value="NZ_LFZK01000001.1"/>
</dbReference>
<accession>A0A656Z8A7</accession>
<comment type="catalytic activity">
    <reaction evidence="1 5 6">
        <text>[protein]-peptidylproline (omega=180) = [protein]-peptidylproline (omega=0)</text>
        <dbReference type="Rhea" id="RHEA:16237"/>
        <dbReference type="Rhea" id="RHEA-COMP:10747"/>
        <dbReference type="Rhea" id="RHEA-COMP:10748"/>
        <dbReference type="ChEBI" id="CHEBI:83833"/>
        <dbReference type="ChEBI" id="CHEBI:83834"/>
        <dbReference type="EC" id="5.2.1.8"/>
    </reaction>
</comment>
<evidence type="ECO:0000313" key="7">
    <source>
        <dbReference type="EMBL" id="KYC29224.1"/>
    </source>
</evidence>
<name>A0A656Z8A7_9PROT</name>
<keyword evidence="3 5" id="KW-0697">Rotamase</keyword>
<evidence type="ECO:0000313" key="8">
    <source>
        <dbReference type="Proteomes" id="UP000243416"/>
    </source>
</evidence>
<dbReference type="Gene3D" id="2.40.10.330">
    <property type="match status" value="1"/>
</dbReference>
<comment type="caution">
    <text evidence="7">The sequence shown here is derived from an EMBL/GenBank/DDBJ whole genome shotgun (WGS) entry which is preliminary data.</text>
</comment>
<evidence type="ECO:0000256" key="4">
    <source>
        <dbReference type="ARBA" id="ARBA00023235"/>
    </source>
</evidence>
<dbReference type="InterPro" id="IPR048261">
    <property type="entry name" value="SlpA/SlyD-like_ins_sf"/>
</dbReference>